<dbReference type="EMBL" id="QUSW01000001">
    <property type="protein sequence ID" value="RQP26491.1"/>
    <property type="molecule type" value="Genomic_DNA"/>
</dbReference>
<accession>A0A3N7HZE4</accession>
<sequence length="145" mass="16390">MSTTFPLALDYKTADFEVSGSRPMRFRLGQSADVALWLDDLDAHVAFLIIPSGRPATLDEPQEPATALRWLLDMLKKTQLQWELARAHVPHQREVMHGVCVFDVPFALVDEWLMWMDQDAAVQATGSGNVVLRSHPAIRTRHDLD</sequence>
<proteinExistence type="predicted"/>
<reference evidence="1 2" key="2">
    <citation type="submission" date="2018-12" db="EMBL/GenBank/DDBJ databases">
        <title>Rhizobacter gummiphilus sp. nov., a rubber-degrading bacterium isolated from the soil of a botanical garden in Japan.</title>
        <authorList>
            <person name="Shunsuke S.S."/>
        </authorList>
    </citation>
    <scope>NUCLEOTIDE SEQUENCE [LARGE SCALE GENOMIC DNA]</scope>
    <source>
        <strain evidence="1 2">S-16</strain>
    </source>
</reference>
<dbReference type="OrthoDB" id="8548211at2"/>
<comment type="caution">
    <text evidence="1">The sequence shown here is derived from an EMBL/GenBank/DDBJ whole genome shotgun (WGS) entry which is preliminary data.</text>
</comment>
<dbReference type="Proteomes" id="UP000267464">
    <property type="component" value="Unassembled WGS sequence"/>
</dbReference>
<organism evidence="1 2">
    <name type="scientific">Piscinibacter terrae</name>
    <dbReference type="NCBI Taxonomy" id="2496871"/>
    <lineage>
        <taxon>Bacteria</taxon>
        <taxon>Pseudomonadati</taxon>
        <taxon>Pseudomonadota</taxon>
        <taxon>Betaproteobacteria</taxon>
        <taxon>Burkholderiales</taxon>
        <taxon>Sphaerotilaceae</taxon>
        <taxon>Piscinibacter</taxon>
    </lineage>
</organism>
<name>A0A3N7HZE4_9BURK</name>
<evidence type="ECO:0000313" key="2">
    <source>
        <dbReference type="Proteomes" id="UP000267464"/>
    </source>
</evidence>
<dbReference type="AlphaFoldDB" id="A0A3N7HZE4"/>
<reference evidence="1 2" key="1">
    <citation type="submission" date="2018-08" db="EMBL/GenBank/DDBJ databases">
        <authorList>
            <person name="Khan S.A."/>
            <person name="Jeon C.O."/>
            <person name="Chun B.H."/>
            <person name="Jeong S.E."/>
        </authorList>
    </citation>
    <scope>NUCLEOTIDE SEQUENCE [LARGE SCALE GENOMIC DNA]</scope>
    <source>
        <strain evidence="1 2">S-16</strain>
    </source>
</reference>
<evidence type="ECO:0000313" key="1">
    <source>
        <dbReference type="EMBL" id="RQP26491.1"/>
    </source>
</evidence>
<dbReference type="RefSeq" id="WP_124539177.1">
    <property type="nucleotide sequence ID" value="NZ_QUSW01000001.1"/>
</dbReference>
<protein>
    <submittedName>
        <fullName evidence="1">Uncharacterized protein</fullName>
    </submittedName>
</protein>
<keyword evidence="2" id="KW-1185">Reference proteome</keyword>
<gene>
    <name evidence="1" type="ORF">DZC73_05645</name>
</gene>